<evidence type="ECO:0000313" key="1">
    <source>
        <dbReference type="EMBL" id="KAF2585417.1"/>
    </source>
</evidence>
<proteinExistence type="predicted"/>
<gene>
    <name evidence="1" type="ORF">F2Q70_00036393</name>
</gene>
<reference evidence="1" key="1">
    <citation type="submission" date="2019-12" db="EMBL/GenBank/DDBJ databases">
        <title>Genome sequencing and annotation of Brassica cretica.</title>
        <authorList>
            <person name="Studholme D.J."/>
            <person name="Sarris P.F."/>
        </authorList>
    </citation>
    <scope>NUCLEOTIDE SEQUENCE</scope>
    <source>
        <strain evidence="1">PFS-102/07</strain>
        <tissue evidence="1">Leaf</tissue>
    </source>
</reference>
<comment type="caution">
    <text evidence="1">The sequence shown here is derived from an EMBL/GenBank/DDBJ whole genome shotgun (WGS) entry which is preliminary data.</text>
</comment>
<sequence length="74" mass="8454">MNPRKFPMNVSSEYSEGHIPRNIPTDTFLGIFRGLLYSEFTDEDSEERFVGTSEERFVGTSEDCTIGKSIEISR</sequence>
<name>A0A8S9JV59_BRACR</name>
<accession>A0A8S9JV59</accession>
<protein>
    <submittedName>
        <fullName evidence="1">Uncharacterized protein</fullName>
    </submittedName>
</protein>
<dbReference type="EMBL" id="QGKY02000246">
    <property type="protein sequence ID" value="KAF2585417.1"/>
    <property type="molecule type" value="Genomic_DNA"/>
</dbReference>
<dbReference type="AlphaFoldDB" id="A0A8S9JV59"/>
<organism evidence="1">
    <name type="scientific">Brassica cretica</name>
    <name type="common">Mustard</name>
    <dbReference type="NCBI Taxonomy" id="69181"/>
    <lineage>
        <taxon>Eukaryota</taxon>
        <taxon>Viridiplantae</taxon>
        <taxon>Streptophyta</taxon>
        <taxon>Embryophyta</taxon>
        <taxon>Tracheophyta</taxon>
        <taxon>Spermatophyta</taxon>
        <taxon>Magnoliopsida</taxon>
        <taxon>eudicotyledons</taxon>
        <taxon>Gunneridae</taxon>
        <taxon>Pentapetalae</taxon>
        <taxon>rosids</taxon>
        <taxon>malvids</taxon>
        <taxon>Brassicales</taxon>
        <taxon>Brassicaceae</taxon>
        <taxon>Brassiceae</taxon>
        <taxon>Brassica</taxon>
    </lineage>
</organism>